<comment type="catalytic activity">
    <reaction evidence="11">
        <text>fluoride(in) = fluoride(out)</text>
        <dbReference type="Rhea" id="RHEA:76159"/>
        <dbReference type="ChEBI" id="CHEBI:17051"/>
    </reaction>
    <physiologicalReaction direction="left-to-right" evidence="11">
        <dbReference type="Rhea" id="RHEA:76160"/>
    </physiologicalReaction>
</comment>
<dbReference type="STRING" id="305900.GV64_14005"/>
<keyword evidence="5 12" id="KW-1133">Transmembrane helix</keyword>
<reference evidence="13 14" key="1">
    <citation type="submission" date="2014-06" db="EMBL/GenBank/DDBJ databases">
        <title>Whole Genome Sequences of Three Symbiotic Endozoicomonas Bacteria.</title>
        <authorList>
            <person name="Neave M.J."/>
            <person name="Apprill A."/>
            <person name="Voolstra C.R."/>
        </authorList>
    </citation>
    <scope>NUCLEOTIDE SEQUENCE [LARGE SCALE GENOMIC DNA]</scope>
    <source>
        <strain evidence="13 14">DSM 22380</strain>
    </source>
</reference>
<keyword evidence="4 12" id="KW-0812">Transmembrane</keyword>
<keyword evidence="12" id="KW-0479">Metal-binding</keyword>
<keyword evidence="12" id="KW-0813">Transport</keyword>
<comment type="subcellular location">
    <subcellularLocation>
        <location evidence="1 12">Cell membrane</location>
        <topology evidence="1 12">Multi-pass membrane protein</topology>
    </subcellularLocation>
</comment>
<dbReference type="eggNOG" id="COG0239">
    <property type="taxonomic scope" value="Bacteria"/>
</dbReference>
<dbReference type="PANTHER" id="PTHR28259">
    <property type="entry name" value="FLUORIDE EXPORT PROTEIN 1-RELATED"/>
    <property type="match status" value="1"/>
</dbReference>
<evidence type="ECO:0000256" key="8">
    <source>
        <dbReference type="ARBA" id="ARBA00023136"/>
    </source>
</evidence>
<accession>A0A081KC27</accession>
<evidence type="ECO:0000256" key="10">
    <source>
        <dbReference type="ARBA" id="ARBA00035120"/>
    </source>
</evidence>
<comment type="function">
    <text evidence="12">Fluoride-specific ion channel. Important for reducing fluoride concentration in the cell, thus reducing its toxicity.</text>
</comment>
<feature type="binding site" evidence="12">
    <location>
        <position position="76"/>
    </location>
    <ligand>
        <name>Na(+)</name>
        <dbReference type="ChEBI" id="CHEBI:29101"/>
        <note>structural</note>
    </ligand>
</feature>
<dbReference type="GO" id="GO:0046872">
    <property type="term" value="F:metal ion binding"/>
    <property type="evidence" value="ECO:0007669"/>
    <property type="project" value="UniProtKB-KW"/>
</dbReference>
<feature type="transmembrane region" description="Helical" evidence="12">
    <location>
        <begin position="69"/>
        <end position="89"/>
    </location>
</feature>
<proteinExistence type="inferred from homology"/>
<evidence type="ECO:0000256" key="1">
    <source>
        <dbReference type="ARBA" id="ARBA00004651"/>
    </source>
</evidence>
<evidence type="ECO:0000256" key="5">
    <source>
        <dbReference type="ARBA" id="ARBA00022989"/>
    </source>
</evidence>
<evidence type="ECO:0000256" key="11">
    <source>
        <dbReference type="ARBA" id="ARBA00035585"/>
    </source>
</evidence>
<evidence type="ECO:0000256" key="2">
    <source>
        <dbReference type="ARBA" id="ARBA00022475"/>
    </source>
</evidence>
<keyword evidence="7 12" id="KW-0406">Ion transport</keyword>
<dbReference type="NCBIfam" id="TIGR00494">
    <property type="entry name" value="crcB"/>
    <property type="match status" value="1"/>
</dbReference>
<keyword evidence="9 12" id="KW-0407">Ion channel</keyword>
<evidence type="ECO:0000256" key="9">
    <source>
        <dbReference type="ARBA" id="ARBA00023303"/>
    </source>
</evidence>
<organism evidence="13 14">
    <name type="scientific">Endozoicomonas elysicola</name>
    <dbReference type="NCBI Taxonomy" id="305900"/>
    <lineage>
        <taxon>Bacteria</taxon>
        <taxon>Pseudomonadati</taxon>
        <taxon>Pseudomonadota</taxon>
        <taxon>Gammaproteobacteria</taxon>
        <taxon>Oceanospirillales</taxon>
        <taxon>Endozoicomonadaceae</taxon>
        <taxon>Endozoicomonas</taxon>
    </lineage>
</organism>
<dbReference type="Pfam" id="PF02537">
    <property type="entry name" value="CRCB"/>
    <property type="match status" value="1"/>
</dbReference>
<evidence type="ECO:0000313" key="13">
    <source>
        <dbReference type="EMBL" id="KEI71703.1"/>
    </source>
</evidence>
<dbReference type="GO" id="GO:0005886">
    <property type="term" value="C:plasma membrane"/>
    <property type="evidence" value="ECO:0007669"/>
    <property type="project" value="UniProtKB-SubCell"/>
</dbReference>
<evidence type="ECO:0000256" key="3">
    <source>
        <dbReference type="ARBA" id="ARBA00022519"/>
    </source>
</evidence>
<dbReference type="GO" id="GO:0140114">
    <property type="term" value="P:cellular detoxification of fluoride"/>
    <property type="evidence" value="ECO:0007669"/>
    <property type="project" value="UniProtKB-UniRule"/>
</dbReference>
<dbReference type="PANTHER" id="PTHR28259:SF1">
    <property type="entry name" value="FLUORIDE EXPORT PROTEIN 1-RELATED"/>
    <property type="match status" value="1"/>
</dbReference>
<keyword evidence="14" id="KW-1185">Reference proteome</keyword>
<comment type="caution">
    <text evidence="13">The sequence shown here is derived from an EMBL/GenBank/DDBJ whole genome shotgun (WGS) entry which is preliminary data.</text>
</comment>
<keyword evidence="3" id="KW-0997">Cell inner membrane</keyword>
<comment type="activity regulation">
    <text evidence="12">Na(+) is not transported, but it plays an essential structural role and its presence is essential for fluoride channel function.</text>
</comment>
<gene>
    <name evidence="12" type="primary">fluC</name>
    <name evidence="12" type="synonym">crcB</name>
    <name evidence="13" type="ORF">GV64_14005</name>
</gene>
<dbReference type="GO" id="GO:0062054">
    <property type="term" value="F:fluoride channel activity"/>
    <property type="evidence" value="ECO:0007669"/>
    <property type="project" value="UniProtKB-UniRule"/>
</dbReference>
<name>A0A081KC27_9GAMM</name>
<dbReference type="AlphaFoldDB" id="A0A081KC27"/>
<feature type="transmembrane region" description="Helical" evidence="12">
    <location>
        <begin position="101"/>
        <end position="119"/>
    </location>
</feature>
<protein>
    <recommendedName>
        <fullName evidence="12">Fluoride-specific ion channel FluC</fullName>
    </recommendedName>
</protein>
<evidence type="ECO:0000256" key="7">
    <source>
        <dbReference type="ARBA" id="ARBA00023065"/>
    </source>
</evidence>
<comment type="similarity">
    <text evidence="10 12">Belongs to the fluoride channel Fluc/FEX (TC 1.A.43) family.</text>
</comment>
<dbReference type="EMBL" id="JOJP01000001">
    <property type="protein sequence ID" value="KEI71703.1"/>
    <property type="molecule type" value="Genomic_DNA"/>
</dbReference>
<evidence type="ECO:0000313" key="14">
    <source>
        <dbReference type="Proteomes" id="UP000027997"/>
    </source>
</evidence>
<evidence type="ECO:0000256" key="6">
    <source>
        <dbReference type="ARBA" id="ARBA00023053"/>
    </source>
</evidence>
<evidence type="ECO:0000256" key="12">
    <source>
        <dbReference type="HAMAP-Rule" id="MF_00454"/>
    </source>
</evidence>
<keyword evidence="8 12" id="KW-0472">Membrane</keyword>
<keyword evidence="2 12" id="KW-1003">Cell membrane</keyword>
<feature type="binding site" evidence="12">
    <location>
        <position position="79"/>
    </location>
    <ligand>
        <name>Na(+)</name>
        <dbReference type="ChEBI" id="CHEBI:29101"/>
        <note>structural</note>
    </ligand>
</feature>
<feature type="transmembrane region" description="Helical" evidence="12">
    <location>
        <begin position="33"/>
        <end position="57"/>
    </location>
</feature>
<dbReference type="Proteomes" id="UP000027997">
    <property type="component" value="Unassembled WGS sequence"/>
</dbReference>
<sequence>MLNYLAVAAGGALGALARSLVYEWYAKSGNDQLFPLPTLTVNVVGSFLIGIGWYCLVEKSLLPPIWKDFATVGFLGALTTFSTFSLDIFRLFQSDRFIEAIAYMLASVILCLVGTWLGYQGIRGILNG</sequence>
<keyword evidence="6 12" id="KW-0915">Sodium</keyword>
<dbReference type="HAMAP" id="MF_00454">
    <property type="entry name" value="FluC"/>
    <property type="match status" value="1"/>
</dbReference>
<dbReference type="InterPro" id="IPR003691">
    <property type="entry name" value="FluC"/>
</dbReference>
<evidence type="ECO:0000256" key="4">
    <source>
        <dbReference type="ARBA" id="ARBA00022692"/>
    </source>
</evidence>